<dbReference type="RefSeq" id="WP_301814376.1">
    <property type="nucleotide sequence ID" value="NZ_JAUJZH010000027.1"/>
</dbReference>
<keyword evidence="2" id="KW-0067">ATP-binding</keyword>
<dbReference type="PANTHER" id="PTHR43788">
    <property type="entry name" value="DNA2/NAM7 HELICASE FAMILY MEMBER"/>
    <property type="match status" value="1"/>
</dbReference>
<dbReference type="Gene3D" id="1.10.10.2220">
    <property type="match status" value="1"/>
</dbReference>
<evidence type="ECO:0000313" key="7">
    <source>
        <dbReference type="Proteomes" id="UP001169027"/>
    </source>
</evidence>
<organism evidence="6 7">
    <name type="scientific">Variovorax ginsengisoli</name>
    <dbReference type="NCBI Taxonomy" id="363844"/>
    <lineage>
        <taxon>Bacteria</taxon>
        <taxon>Pseudomonadati</taxon>
        <taxon>Pseudomonadota</taxon>
        <taxon>Betaproteobacteria</taxon>
        <taxon>Burkholderiales</taxon>
        <taxon>Comamonadaceae</taxon>
        <taxon>Variovorax</taxon>
    </lineage>
</organism>
<name>A0ABT8SDV7_9BURK</name>
<gene>
    <name evidence="6" type="ORF">Q2T77_29130</name>
</gene>
<dbReference type="Pfam" id="PF14490">
    <property type="entry name" value="HHH_RecD2"/>
    <property type="match status" value="1"/>
</dbReference>
<keyword evidence="7" id="KW-1185">Reference proteome</keyword>
<keyword evidence="1" id="KW-0547">Nucleotide-binding</keyword>
<evidence type="ECO:0000256" key="1">
    <source>
        <dbReference type="ARBA" id="ARBA00022741"/>
    </source>
</evidence>
<dbReference type="Gene3D" id="2.30.30.940">
    <property type="match status" value="1"/>
</dbReference>
<dbReference type="Pfam" id="PF13538">
    <property type="entry name" value="UvrD_C_2"/>
    <property type="match status" value="1"/>
</dbReference>
<evidence type="ECO:0000259" key="5">
    <source>
        <dbReference type="Pfam" id="PF14490"/>
    </source>
</evidence>
<evidence type="ECO:0000259" key="4">
    <source>
        <dbReference type="Pfam" id="PF13538"/>
    </source>
</evidence>
<evidence type="ECO:0000256" key="3">
    <source>
        <dbReference type="SAM" id="MobiDB-lite"/>
    </source>
</evidence>
<evidence type="ECO:0000256" key="2">
    <source>
        <dbReference type="ARBA" id="ARBA00022840"/>
    </source>
</evidence>
<protein>
    <submittedName>
        <fullName evidence="6">ATP-dependent RecD-like DNA helicase</fullName>
    </submittedName>
</protein>
<feature type="domain" description="ATP-dependent RecD2 DNA helicase-like helix-hairpin-helix" evidence="5">
    <location>
        <begin position="210"/>
        <end position="270"/>
    </location>
</feature>
<feature type="domain" description="UvrD-like helicase C-terminal" evidence="4">
    <location>
        <begin position="702"/>
        <end position="750"/>
    </location>
</feature>
<evidence type="ECO:0000313" key="6">
    <source>
        <dbReference type="EMBL" id="MDO1536357.1"/>
    </source>
</evidence>
<accession>A0ABT8SDV7</accession>
<comment type="caution">
    <text evidence="6">The sequence shown here is derived from an EMBL/GenBank/DDBJ whole genome shotgun (WGS) entry which is preliminary data.</text>
</comment>
<proteinExistence type="predicted"/>
<dbReference type="EMBL" id="JAUKVY010000027">
    <property type="protein sequence ID" value="MDO1536357.1"/>
    <property type="molecule type" value="Genomic_DNA"/>
</dbReference>
<dbReference type="CDD" id="cd18809">
    <property type="entry name" value="SF1_C_RecD"/>
    <property type="match status" value="1"/>
</dbReference>
<dbReference type="Pfam" id="PF13604">
    <property type="entry name" value="AAA_30"/>
    <property type="match status" value="1"/>
</dbReference>
<dbReference type="Gene3D" id="3.40.50.300">
    <property type="entry name" value="P-loop containing nucleotide triphosphate hydrolases"/>
    <property type="match status" value="2"/>
</dbReference>
<dbReference type="InterPro" id="IPR027785">
    <property type="entry name" value="UvrD-like_helicase_C"/>
</dbReference>
<sequence>MTKPSPDETHVGIVKSVAIYGDWAVGSMDTQERESLKITGSAVAHLKEGLEYALTGRMKVHPSHGVQLDVVSFEPHIQPDVPSMARFIAANFTGIGKKLAEKYLTKVKDEGGDKGLEALRLKLVNEPWAVTFESVSNRKTSFGDKNAPPADSENPATLADSPEIPYIERMLATKFGALRELKAAAMKLLAMTLFSQAKALKDETRPITEVAAALLAKDPYSPMRTIPGYGFRSADAIGKAMNIPRDAPVRLTALASFLVMEECDSAGHVFVGEPQLRNRLAKTEPMISLETLIEYATESGDLRIEEDETGNRRIYPAKLFEAEVRLAEDLHSMLVTAKPLLRKRTYEQFRTKAIEVSQRLLGYELDEDQMKALYGIATSESRLHVVTAGPGCGKTAIMEVFSAMMSHKDWAFAAPTGKAAKVLSARVDRNGYSASTLHSLLKGSPEGGFMINRNSPLGCQILVVDEGTMPTLSLFEAATAALRPDAHLIILGDPGVEGLAGQLPSIGAGRVLSDIIRLPGVDHHHLTATKRNSGAILETVNQIRQYSLACEDGPGVTFSHTLPSAESYFETVAGKYVERAQANGIENVVLLMSRRNGAADEPTWCTDYANARLRDLLNPHAIKIPGTASLHVNDRIVIRDNMSLGEDEEGMDIRVVNGDTGTITRFQPHSDPKHRGPQYVVIKLDDGRFIQFPGDSLKELQHSYAATVHMAQGSEYKDVMLVMTPGQASFMNANMFLTGASRAREGLWIYGDDAELRKIAATKLPARNTTLVERVNEKLAETLSNIDDAGAEEDRPKG</sequence>
<dbReference type="SUPFAM" id="SSF52540">
    <property type="entry name" value="P-loop containing nucleoside triphosphate hydrolases"/>
    <property type="match status" value="1"/>
</dbReference>
<feature type="region of interest" description="Disordered" evidence="3">
    <location>
        <begin position="139"/>
        <end position="159"/>
    </location>
</feature>
<dbReference type="Proteomes" id="UP001169027">
    <property type="component" value="Unassembled WGS sequence"/>
</dbReference>
<reference evidence="6" key="1">
    <citation type="submission" date="2023-06" db="EMBL/GenBank/DDBJ databases">
        <authorList>
            <person name="Jiang Y."/>
            <person name="Liu Q."/>
        </authorList>
    </citation>
    <scope>NUCLEOTIDE SEQUENCE</scope>
    <source>
        <strain evidence="6">CGMCC 1.12090</strain>
    </source>
</reference>
<dbReference type="InterPro" id="IPR029493">
    <property type="entry name" value="RecD2-like_HHH"/>
</dbReference>
<dbReference type="InterPro" id="IPR027417">
    <property type="entry name" value="P-loop_NTPase"/>
</dbReference>
<dbReference type="InterPro" id="IPR050534">
    <property type="entry name" value="Coronavir_polyprotein_1ab"/>
</dbReference>
<dbReference type="CDD" id="cd17933">
    <property type="entry name" value="DEXSc_RecD-like"/>
    <property type="match status" value="1"/>
</dbReference>
<dbReference type="PANTHER" id="PTHR43788:SF6">
    <property type="entry name" value="DNA HELICASE B"/>
    <property type="match status" value="1"/>
</dbReference>